<evidence type="ECO:0000256" key="1">
    <source>
        <dbReference type="SAM" id="Phobius"/>
    </source>
</evidence>
<protein>
    <submittedName>
        <fullName evidence="2">Uncharacterized protein</fullName>
    </submittedName>
</protein>
<dbReference type="AlphaFoldDB" id="A0A6G1JXA4"/>
<sequence length="143" mass="16152">MAGARRRALLGCGMRDASWAVGDQREGLIIQRYYKGIVSEYVLVVMLMLVRAMYVVLALCKVQRTRELARAGCERIFDTYWTVCILSIVGIRYMVRFLMRRSLIGCSISQTPFGRASFACSSDARRAGYLCAMPANVNYRRGS</sequence>
<accession>A0A6G1JXA4</accession>
<keyword evidence="1" id="KW-0472">Membrane</keyword>
<keyword evidence="1" id="KW-0812">Transmembrane</keyword>
<proteinExistence type="predicted"/>
<gene>
    <name evidence="2" type="ORF">K504DRAFT_460896</name>
</gene>
<evidence type="ECO:0000313" key="2">
    <source>
        <dbReference type="EMBL" id="KAF2705120.1"/>
    </source>
</evidence>
<organism evidence="2 3">
    <name type="scientific">Pleomassaria siparia CBS 279.74</name>
    <dbReference type="NCBI Taxonomy" id="1314801"/>
    <lineage>
        <taxon>Eukaryota</taxon>
        <taxon>Fungi</taxon>
        <taxon>Dikarya</taxon>
        <taxon>Ascomycota</taxon>
        <taxon>Pezizomycotina</taxon>
        <taxon>Dothideomycetes</taxon>
        <taxon>Pleosporomycetidae</taxon>
        <taxon>Pleosporales</taxon>
        <taxon>Pleomassariaceae</taxon>
        <taxon>Pleomassaria</taxon>
    </lineage>
</organism>
<evidence type="ECO:0000313" key="3">
    <source>
        <dbReference type="Proteomes" id="UP000799428"/>
    </source>
</evidence>
<dbReference type="Proteomes" id="UP000799428">
    <property type="component" value="Unassembled WGS sequence"/>
</dbReference>
<keyword evidence="1" id="KW-1133">Transmembrane helix</keyword>
<keyword evidence="3" id="KW-1185">Reference proteome</keyword>
<name>A0A6G1JXA4_9PLEO</name>
<dbReference type="EMBL" id="MU005780">
    <property type="protein sequence ID" value="KAF2705120.1"/>
    <property type="molecule type" value="Genomic_DNA"/>
</dbReference>
<feature type="transmembrane region" description="Helical" evidence="1">
    <location>
        <begin position="79"/>
        <end position="95"/>
    </location>
</feature>
<reference evidence="2" key="1">
    <citation type="journal article" date="2020" name="Stud. Mycol.">
        <title>101 Dothideomycetes genomes: a test case for predicting lifestyles and emergence of pathogens.</title>
        <authorList>
            <person name="Haridas S."/>
            <person name="Albert R."/>
            <person name="Binder M."/>
            <person name="Bloem J."/>
            <person name="Labutti K."/>
            <person name="Salamov A."/>
            <person name="Andreopoulos B."/>
            <person name="Baker S."/>
            <person name="Barry K."/>
            <person name="Bills G."/>
            <person name="Bluhm B."/>
            <person name="Cannon C."/>
            <person name="Castanera R."/>
            <person name="Culley D."/>
            <person name="Daum C."/>
            <person name="Ezra D."/>
            <person name="Gonzalez J."/>
            <person name="Henrissat B."/>
            <person name="Kuo A."/>
            <person name="Liang C."/>
            <person name="Lipzen A."/>
            <person name="Lutzoni F."/>
            <person name="Magnuson J."/>
            <person name="Mondo S."/>
            <person name="Nolan M."/>
            <person name="Ohm R."/>
            <person name="Pangilinan J."/>
            <person name="Park H.-J."/>
            <person name="Ramirez L."/>
            <person name="Alfaro M."/>
            <person name="Sun H."/>
            <person name="Tritt A."/>
            <person name="Yoshinaga Y."/>
            <person name="Zwiers L.-H."/>
            <person name="Turgeon B."/>
            <person name="Goodwin S."/>
            <person name="Spatafora J."/>
            <person name="Crous P."/>
            <person name="Grigoriev I."/>
        </authorList>
    </citation>
    <scope>NUCLEOTIDE SEQUENCE</scope>
    <source>
        <strain evidence="2">CBS 279.74</strain>
    </source>
</reference>
<feature type="transmembrane region" description="Helical" evidence="1">
    <location>
        <begin position="41"/>
        <end position="59"/>
    </location>
</feature>